<name>A0ABP4GQF8_9ACTN</name>
<evidence type="ECO:0000256" key="1">
    <source>
        <dbReference type="ARBA" id="ARBA00004651"/>
    </source>
</evidence>
<evidence type="ECO:0000259" key="9">
    <source>
        <dbReference type="PROSITE" id="PS50929"/>
    </source>
</evidence>
<reference evidence="11" key="1">
    <citation type="journal article" date="2019" name="Int. J. Syst. Evol. Microbiol.">
        <title>The Global Catalogue of Microorganisms (GCM) 10K type strain sequencing project: providing services to taxonomists for standard genome sequencing and annotation.</title>
        <authorList>
            <consortium name="The Broad Institute Genomics Platform"/>
            <consortium name="The Broad Institute Genome Sequencing Center for Infectious Disease"/>
            <person name="Wu L."/>
            <person name="Ma J."/>
        </authorList>
    </citation>
    <scope>NUCLEOTIDE SEQUENCE [LARGE SCALE GENOMIC DNA]</scope>
    <source>
        <strain evidence="11">JCM 13004</strain>
    </source>
</reference>
<protein>
    <submittedName>
        <fullName evidence="10">ABC transporter ATP-binding protein</fullName>
    </submittedName>
</protein>
<evidence type="ECO:0000256" key="4">
    <source>
        <dbReference type="ARBA" id="ARBA00022840"/>
    </source>
</evidence>
<dbReference type="Gene3D" id="3.40.50.300">
    <property type="entry name" value="P-loop containing nucleotide triphosphate hydrolases"/>
    <property type="match status" value="1"/>
</dbReference>
<feature type="transmembrane region" description="Helical" evidence="7">
    <location>
        <begin position="140"/>
        <end position="159"/>
    </location>
</feature>
<accession>A0ABP4GQF8</accession>
<keyword evidence="11" id="KW-1185">Reference proteome</keyword>
<keyword evidence="2 7" id="KW-0812">Transmembrane</keyword>
<feature type="transmembrane region" description="Helical" evidence="7">
    <location>
        <begin position="66"/>
        <end position="90"/>
    </location>
</feature>
<dbReference type="Proteomes" id="UP001500037">
    <property type="component" value="Unassembled WGS sequence"/>
</dbReference>
<sequence>MTALPVASGREVGAYAWRVVRTRPLQLAGLVTLQALGAVTGLAAPWLLGDLVDQVTHGHDTVLRTVLLICLALAGQALLVRIAGYVAAAFGERVLAELREEFVEDVLALPPQVAENVAPGDLITRTTRDTGLLSETVRSAVPAMLTSGGVILFTLGALALLSPLLLIPCLVFVPVLFGAARWYLRRAHEGYLRQAAAYSRLTEGLTETVEGARTVEALRLADRRMDRANEDIALCYAAERHTQGLLNVFLPFADVSYALPVAAVLIAGGACYLHGLVSLAAVTAATVYAAQLLGPLDELVFWVNQLQLSAAALARLRGVARFRGAGPVGADPVTAAATATAAGLLPVQSGGPPEQRHIVVRDLRYAYQPDHDVLHGIDLTITRGEWLAVVGPSGGGKSTLAKLLAGVYEPGAGSVTVAGQEIGALPLSERRRRVALVTQEHHVFRGTLRDNLLLARPGAADEEILAALDAVDAGEWATKVGLDGAVGSGGQALNPAMVQQLALARLVLADPETLLLDEATSLLNPRAARQLERSLAAVLHGRTVIAVVHRLHTAREADRIAVLEDGRISELGTHDELLAKGAGYAALWHAWQGRPEEAERSHDDR</sequence>
<dbReference type="InterPro" id="IPR003593">
    <property type="entry name" value="AAA+_ATPase"/>
</dbReference>
<dbReference type="InterPro" id="IPR039421">
    <property type="entry name" value="Type_1_exporter"/>
</dbReference>
<feature type="transmembrane region" description="Helical" evidence="7">
    <location>
        <begin position="165"/>
        <end position="184"/>
    </location>
</feature>
<dbReference type="SUPFAM" id="SSF52540">
    <property type="entry name" value="P-loop containing nucleoside triphosphate hydrolases"/>
    <property type="match status" value="1"/>
</dbReference>
<dbReference type="InterPro" id="IPR027417">
    <property type="entry name" value="P-loop_NTPase"/>
</dbReference>
<dbReference type="Pfam" id="PF00005">
    <property type="entry name" value="ABC_tran"/>
    <property type="match status" value="1"/>
</dbReference>
<evidence type="ECO:0000256" key="2">
    <source>
        <dbReference type="ARBA" id="ARBA00022692"/>
    </source>
</evidence>
<organism evidence="10 11">
    <name type="scientific">Kitasatospora nipponensis</name>
    <dbReference type="NCBI Taxonomy" id="258049"/>
    <lineage>
        <taxon>Bacteria</taxon>
        <taxon>Bacillati</taxon>
        <taxon>Actinomycetota</taxon>
        <taxon>Actinomycetes</taxon>
        <taxon>Kitasatosporales</taxon>
        <taxon>Streptomycetaceae</taxon>
        <taxon>Kitasatospora</taxon>
    </lineage>
</organism>
<dbReference type="InterPro" id="IPR036640">
    <property type="entry name" value="ABC1_TM_sf"/>
</dbReference>
<dbReference type="PROSITE" id="PS50893">
    <property type="entry name" value="ABC_TRANSPORTER_2"/>
    <property type="match status" value="1"/>
</dbReference>
<keyword evidence="5 7" id="KW-1133">Transmembrane helix</keyword>
<comment type="caution">
    <text evidence="10">The sequence shown here is derived from an EMBL/GenBank/DDBJ whole genome shotgun (WGS) entry which is preliminary data.</text>
</comment>
<dbReference type="PANTHER" id="PTHR43394:SF1">
    <property type="entry name" value="ATP-BINDING CASSETTE SUB-FAMILY B MEMBER 10, MITOCHONDRIAL"/>
    <property type="match status" value="1"/>
</dbReference>
<dbReference type="CDD" id="cd07346">
    <property type="entry name" value="ABC_6TM_exporters"/>
    <property type="match status" value="1"/>
</dbReference>
<feature type="transmembrane region" description="Helical" evidence="7">
    <location>
        <begin position="27"/>
        <end position="46"/>
    </location>
</feature>
<keyword evidence="3" id="KW-0547">Nucleotide-binding</keyword>
<dbReference type="InterPro" id="IPR011527">
    <property type="entry name" value="ABC1_TM_dom"/>
</dbReference>
<feature type="domain" description="ABC transmembrane type-1" evidence="9">
    <location>
        <begin position="28"/>
        <end position="308"/>
    </location>
</feature>
<evidence type="ECO:0000256" key="7">
    <source>
        <dbReference type="SAM" id="Phobius"/>
    </source>
</evidence>
<dbReference type="RefSeq" id="WP_344441184.1">
    <property type="nucleotide sequence ID" value="NZ_BAAALF010000029.1"/>
</dbReference>
<dbReference type="SMART" id="SM00382">
    <property type="entry name" value="AAA"/>
    <property type="match status" value="1"/>
</dbReference>
<proteinExistence type="predicted"/>
<keyword evidence="4 10" id="KW-0067">ATP-binding</keyword>
<keyword evidence="6 7" id="KW-0472">Membrane</keyword>
<comment type="subcellular location">
    <subcellularLocation>
        <location evidence="1">Cell membrane</location>
        <topology evidence="1">Multi-pass membrane protein</topology>
    </subcellularLocation>
</comment>
<evidence type="ECO:0000313" key="10">
    <source>
        <dbReference type="EMBL" id="GAA1231623.1"/>
    </source>
</evidence>
<dbReference type="EMBL" id="BAAALF010000029">
    <property type="protein sequence ID" value="GAA1231623.1"/>
    <property type="molecule type" value="Genomic_DNA"/>
</dbReference>
<feature type="domain" description="ABC transporter" evidence="8">
    <location>
        <begin position="358"/>
        <end position="590"/>
    </location>
</feature>
<dbReference type="InterPro" id="IPR003439">
    <property type="entry name" value="ABC_transporter-like_ATP-bd"/>
</dbReference>
<gene>
    <name evidence="10" type="ORF">GCM10009665_22340</name>
</gene>
<evidence type="ECO:0000313" key="11">
    <source>
        <dbReference type="Proteomes" id="UP001500037"/>
    </source>
</evidence>
<dbReference type="Pfam" id="PF00664">
    <property type="entry name" value="ABC_membrane"/>
    <property type="match status" value="1"/>
</dbReference>
<evidence type="ECO:0000256" key="6">
    <source>
        <dbReference type="ARBA" id="ARBA00023136"/>
    </source>
</evidence>
<dbReference type="PROSITE" id="PS50929">
    <property type="entry name" value="ABC_TM1F"/>
    <property type="match status" value="1"/>
</dbReference>
<dbReference type="GO" id="GO:0005524">
    <property type="term" value="F:ATP binding"/>
    <property type="evidence" value="ECO:0007669"/>
    <property type="project" value="UniProtKB-KW"/>
</dbReference>
<evidence type="ECO:0000259" key="8">
    <source>
        <dbReference type="PROSITE" id="PS50893"/>
    </source>
</evidence>
<dbReference type="SUPFAM" id="SSF90123">
    <property type="entry name" value="ABC transporter transmembrane region"/>
    <property type="match status" value="1"/>
</dbReference>
<dbReference type="PANTHER" id="PTHR43394">
    <property type="entry name" value="ATP-DEPENDENT PERMEASE MDL1, MITOCHONDRIAL"/>
    <property type="match status" value="1"/>
</dbReference>
<evidence type="ECO:0000256" key="3">
    <source>
        <dbReference type="ARBA" id="ARBA00022741"/>
    </source>
</evidence>
<dbReference type="Gene3D" id="1.20.1560.10">
    <property type="entry name" value="ABC transporter type 1, transmembrane domain"/>
    <property type="match status" value="1"/>
</dbReference>
<evidence type="ECO:0000256" key="5">
    <source>
        <dbReference type="ARBA" id="ARBA00022989"/>
    </source>
</evidence>